<dbReference type="AlphaFoldDB" id="A0A8J5WWZ7"/>
<gene>
    <name evidence="2" type="ORF">GUJ93_ZPchr0012g21835</name>
</gene>
<protein>
    <submittedName>
        <fullName evidence="2">Uncharacterized protein</fullName>
    </submittedName>
</protein>
<feature type="compositionally biased region" description="Polar residues" evidence="1">
    <location>
        <begin position="1"/>
        <end position="11"/>
    </location>
</feature>
<proteinExistence type="predicted"/>
<sequence length="79" mass="8241">MFEHMSSSAQSPIAIGNGTLAKGPPKAPSPIRERPEEKEEAPIMVVNVPGSDDGAHSAEASEELPGTQRLLLRGTFGGC</sequence>
<dbReference type="EMBL" id="JAAALK010000080">
    <property type="protein sequence ID" value="KAG8094908.1"/>
    <property type="molecule type" value="Genomic_DNA"/>
</dbReference>
<feature type="compositionally biased region" description="Basic and acidic residues" evidence="1">
    <location>
        <begin position="31"/>
        <end position="41"/>
    </location>
</feature>
<feature type="region of interest" description="Disordered" evidence="1">
    <location>
        <begin position="1"/>
        <end position="68"/>
    </location>
</feature>
<evidence type="ECO:0000313" key="2">
    <source>
        <dbReference type="EMBL" id="KAG8094908.1"/>
    </source>
</evidence>
<accession>A0A8J5WWZ7</accession>
<organism evidence="2 3">
    <name type="scientific">Zizania palustris</name>
    <name type="common">Northern wild rice</name>
    <dbReference type="NCBI Taxonomy" id="103762"/>
    <lineage>
        <taxon>Eukaryota</taxon>
        <taxon>Viridiplantae</taxon>
        <taxon>Streptophyta</taxon>
        <taxon>Embryophyta</taxon>
        <taxon>Tracheophyta</taxon>
        <taxon>Spermatophyta</taxon>
        <taxon>Magnoliopsida</taxon>
        <taxon>Liliopsida</taxon>
        <taxon>Poales</taxon>
        <taxon>Poaceae</taxon>
        <taxon>BOP clade</taxon>
        <taxon>Oryzoideae</taxon>
        <taxon>Oryzeae</taxon>
        <taxon>Zizaniinae</taxon>
        <taxon>Zizania</taxon>
    </lineage>
</organism>
<evidence type="ECO:0000313" key="3">
    <source>
        <dbReference type="Proteomes" id="UP000729402"/>
    </source>
</evidence>
<comment type="caution">
    <text evidence="2">The sequence shown here is derived from an EMBL/GenBank/DDBJ whole genome shotgun (WGS) entry which is preliminary data.</text>
</comment>
<dbReference type="Proteomes" id="UP000729402">
    <property type="component" value="Unassembled WGS sequence"/>
</dbReference>
<evidence type="ECO:0000256" key="1">
    <source>
        <dbReference type="SAM" id="MobiDB-lite"/>
    </source>
</evidence>
<keyword evidence="3" id="KW-1185">Reference proteome</keyword>
<reference evidence="2" key="1">
    <citation type="journal article" date="2021" name="bioRxiv">
        <title>Whole Genome Assembly and Annotation of Northern Wild Rice, Zizania palustris L., Supports a Whole Genome Duplication in the Zizania Genus.</title>
        <authorList>
            <person name="Haas M."/>
            <person name="Kono T."/>
            <person name="Macchietto M."/>
            <person name="Millas R."/>
            <person name="McGilp L."/>
            <person name="Shao M."/>
            <person name="Duquette J."/>
            <person name="Hirsch C.N."/>
            <person name="Kimball J."/>
        </authorList>
    </citation>
    <scope>NUCLEOTIDE SEQUENCE</scope>
    <source>
        <tissue evidence="2">Fresh leaf tissue</tissue>
    </source>
</reference>
<reference evidence="2" key="2">
    <citation type="submission" date="2021-02" db="EMBL/GenBank/DDBJ databases">
        <authorList>
            <person name="Kimball J.A."/>
            <person name="Haas M.W."/>
            <person name="Macchietto M."/>
            <person name="Kono T."/>
            <person name="Duquette J."/>
            <person name="Shao M."/>
        </authorList>
    </citation>
    <scope>NUCLEOTIDE SEQUENCE</scope>
    <source>
        <tissue evidence="2">Fresh leaf tissue</tissue>
    </source>
</reference>
<name>A0A8J5WWZ7_ZIZPA</name>